<dbReference type="SUPFAM" id="SSF52980">
    <property type="entry name" value="Restriction endonuclease-like"/>
    <property type="match status" value="1"/>
</dbReference>
<dbReference type="InterPro" id="IPR011528">
    <property type="entry name" value="NERD"/>
</dbReference>
<reference evidence="2 3" key="1">
    <citation type="submission" date="2019-02" db="EMBL/GenBank/DDBJ databases">
        <authorList>
            <person name="Lehtovirta-Morley E L."/>
        </authorList>
    </citation>
    <scope>NUCLEOTIDE SEQUENCE [LARGE SCALE GENOMIC DNA]</scope>
    <source>
        <strain evidence="2">NFRAN1</strain>
    </source>
</reference>
<proteinExistence type="predicted"/>
<gene>
    <name evidence="2" type="ORF">NFRAN_0756</name>
</gene>
<dbReference type="EMBL" id="LR216287">
    <property type="protein sequence ID" value="VFJ13078.1"/>
    <property type="molecule type" value="Genomic_DNA"/>
</dbReference>
<dbReference type="AlphaFoldDB" id="A0A484I5W5"/>
<dbReference type="Pfam" id="PF08378">
    <property type="entry name" value="NERD"/>
    <property type="match status" value="1"/>
</dbReference>
<evidence type="ECO:0000313" key="3">
    <source>
        <dbReference type="Proteomes" id="UP000294299"/>
    </source>
</evidence>
<keyword evidence="3" id="KW-1185">Reference proteome</keyword>
<evidence type="ECO:0000259" key="1">
    <source>
        <dbReference type="Pfam" id="PF08378"/>
    </source>
</evidence>
<feature type="domain" description="NERD" evidence="1">
    <location>
        <begin position="87"/>
        <end position="143"/>
    </location>
</feature>
<dbReference type="KEGG" id="nfn:NFRAN_0756"/>
<evidence type="ECO:0000313" key="2">
    <source>
        <dbReference type="EMBL" id="VFJ13078.1"/>
    </source>
</evidence>
<dbReference type="Proteomes" id="UP000294299">
    <property type="component" value="Chromosome NFRAN"/>
</dbReference>
<accession>A0A484I5W5</accession>
<protein>
    <recommendedName>
        <fullName evidence="1">NERD domain-containing protein</fullName>
    </recommendedName>
</protein>
<name>A0A484I5W5_9ARCH</name>
<organism evidence="2 3">
    <name type="scientific">Candidatus Nitrosocosmicus franklandianus</name>
    <dbReference type="NCBI Taxonomy" id="1798806"/>
    <lineage>
        <taxon>Archaea</taxon>
        <taxon>Nitrososphaerota</taxon>
        <taxon>Nitrososphaeria</taxon>
        <taxon>Nitrososphaerales</taxon>
        <taxon>Nitrososphaeraceae</taxon>
        <taxon>Candidatus Nitrosocosmicus</taxon>
    </lineage>
</organism>
<sequence length="204" mass="23452">MIRNPNFLVHILRELSSSPAGVEINKDTDPEIHNLFLSKGVIVKNNFVENTSSNKISLGIAALSCGADVFEICKILSWKDFEILSSEILKFHDYVVYFNYRIRNPTRQIDIIAIKSKIALVIDCKHWKNTSFSSLQEVVIKQKDRSVRLGERKEILGVQSLYPIIVTFLKSEFQNIQGVPIVPIQNFNSFLLDFDTYNHEFFVI</sequence>
<dbReference type="InterPro" id="IPR011335">
    <property type="entry name" value="Restrct_endonuc-II-like"/>
</dbReference>